<protein>
    <submittedName>
        <fullName evidence="1">Uncharacterized protein</fullName>
    </submittedName>
</protein>
<dbReference type="KEGG" id="vg:60321666"/>
<dbReference type="EMBL" id="MH509442">
    <property type="protein sequence ID" value="AXH46897.1"/>
    <property type="molecule type" value="Genomic_DNA"/>
</dbReference>
<dbReference type="InterPro" id="IPR055852">
    <property type="entry name" value="DUF7429"/>
</dbReference>
<dbReference type="RefSeq" id="YP_009950210.1">
    <property type="nucleotide sequence ID" value="NC_051588.1"/>
</dbReference>
<proteinExistence type="predicted"/>
<dbReference type="Pfam" id="PF24206">
    <property type="entry name" value="DUF7429"/>
    <property type="match status" value="1"/>
</dbReference>
<keyword evidence="2" id="KW-1185">Reference proteome</keyword>
<dbReference type="Proteomes" id="UP000259472">
    <property type="component" value="Segment"/>
</dbReference>
<evidence type="ECO:0000313" key="1">
    <source>
        <dbReference type="EMBL" id="AXH46897.1"/>
    </source>
</evidence>
<sequence>MKLVVRLNVFGLTLATIGVDLDLPDTDPAAPPARVSRPVKAISRLWVRGMTA</sequence>
<reference evidence="2" key="1">
    <citation type="submission" date="2018-06" db="EMBL/GenBank/DDBJ databases">
        <authorList>
            <person name="Zhirakovskaya E."/>
        </authorList>
    </citation>
    <scope>NUCLEOTIDE SEQUENCE [LARGE SCALE GENOMIC DNA]</scope>
</reference>
<evidence type="ECO:0000313" key="2">
    <source>
        <dbReference type="Proteomes" id="UP000259472"/>
    </source>
</evidence>
<name>A0A345KV45_9CAUD</name>
<gene>
    <name evidence="1" type="primary">60</name>
    <name evidence="1" type="ORF">SEA_AMINAY_60</name>
</gene>
<dbReference type="GeneID" id="60321666"/>
<accession>A0A345KV45</accession>
<organism evidence="1 2">
    <name type="scientific">Mycobacterium phage Aminay</name>
    <dbReference type="NCBI Taxonomy" id="2250291"/>
    <lineage>
        <taxon>Viruses</taxon>
        <taxon>Duplodnaviria</taxon>
        <taxon>Heunggongvirae</taxon>
        <taxon>Uroviricota</taxon>
        <taxon>Caudoviricetes</taxon>
        <taxon>Weiservirinae</taxon>
        <taxon>Aminayvirus</taxon>
        <taxon>Aminayvirus aminay</taxon>
    </lineage>
</organism>